<feature type="region of interest" description="Disordered" evidence="2">
    <location>
        <begin position="52"/>
        <end position="82"/>
    </location>
</feature>
<dbReference type="CDD" id="cd16119">
    <property type="entry name" value="UBX_UBXN6"/>
    <property type="match status" value="1"/>
</dbReference>
<dbReference type="Pfam" id="PF00789">
    <property type="entry name" value="UBX"/>
    <property type="match status" value="1"/>
</dbReference>
<dbReference type="Pfam" id="PF09409">
    <property type="entry name" value="PUB"/>
    <property type="match status" value="1"/>
</dbReference>
<dbReference type="OrthoDB" id="49605at2759"/>
<dbReference type="SUPFAM" id="SSF143503">
    <property type="entry name" value="PUG domain-like"/>
    <property type="match status" value="1"/>
</dbReference>
<evidence type="ECO:0000256" key="1">
    <source>
        <dbReference type="SAM" id="Coils"/>
    </source>
</evidence>
<gene>
    <name evidence="6" type="primary">LOC100645757</name>
</gene>
<dbReference type="Gene3D" id="3.10.20.90">
    <property type="entry name" value="Phosphatidylinositol 3-kinase Catalytic Subunit, Chain A, domain 1"/>
    <property type="match status" value="1"/>
</dbReference>
<evidence type="ECO:0000256" key="2">
    <source>
        <dbReference type="SAM" id="MobiDB-lite"/>
    </source>
</evidence>
<dbReference type="GeneID" id="100645757"/>
<feature type="coiled-coil region" evidence="1">
    <location>
        <begin position="114"/>
        <end position="152"/>
    </location>
</feature>
<sequence>MHCVTSIAISISLITFWDMLGMLVLPSSESELKRICMLFLLRHTFKKCSFSLSEDPSISPLSRLTESTSNDGSTSVVEPRKRVEPTEEAKVAGQAALARLEAKESNIKRFNTSYATIKAQVKRELEQKRRAQQNVEKDYVQSEEKAENAVKDNSLLAVTNIYYRCPYLSDEILSQDEWNVKIKEFLYEQLKGEDKGLISCLIIQNCNSKKNRINACVETLGKYLENIINNPEEEKYQKIRMQNRIFQDKVAPIEGALEFLNAAGFHQKKLLNNDKEDDFLIRNADNCDIENITMLLEALKVAQPIPLELDRNLQVLLPMQANKKTELPSGFFNLTADDIEKEQQLRTEAVERDQMLKTKAMRERDEKQRLRKYKFSLIRIKFPDNLILQGTFSIHEKFQNVVNFVSENLINNDKPFSLKKLPQTTFSEDSFDKTLLELELFPAVILMFSWKSKSEEMSHDESEGYLKEELLSIIQPA</sequence>
<dbReference type="InterPro" id="IPR029071">
    <property type="entry name" value="Ubiquitin-like_domsf"/>
</dbReference>
<dbReference type="AlphaFoldDB" id="A0A9C6SLU6"/>
<feature type="transmembrane region" description="Helical" evidence="3">
    <location>
        <begin position="6"/>
        <end position="25"/>
    </location>
</feature>
<dbReference type="SUPFAM" id="SSF54236">
    <property type="entry name" value="Ubiquitin-like"/>
    <property type="match status" value="1"/>
</dbReference>
<keyword evidence="5" id="KW-1185">Reference proteome</keyword>
<keyword evidence="1" id="KW-0175">Coiled coil</keyword>
<dbReference type="InterPro" id="IPR036339">
    <property type="entry name" value="PUB-like_dom_sf"/>
</dbReference>
<keyword evidence="3" id="KW-0812">Transmembrane</keyword>
<feature type="domain" description="UBX" evidence="4">
    <location>
        <begin position="371"/>
        <end position="448"/>
    </location>
</feature>
<dbReference type="Gene3D" id="1.20.58.2190">
    <property type="match status" value="1"/>
</dbReference>
<evidence type="ECO:0000256" key="3">
    <source>
        <dbReference type="SAM" id="Phobius"/>
    </source>
</evidence>
<keyword evidence="3" id="KW-0472">Membrane</keyword>
<dbReference type="PANTHER" id="PTHR23153:SF38">
    <property type="entry name" value="UBX DOMAIN-CONTAINING PROTEIN 6"/>
    <property type="match status" value="1"/>
</dbReference>
<dbReference type="InterPro" id="IPR001012">
    <property type="entry name" value="UBX_dom"/>
</dbReference>
<accession>A0A9C6SLU6</accession>
<dbReference type="CTD" id="37148"/>
<keyword evidence="3" id="KW-1133">Transmembrane helix</keyword>
<evidence type="ECO:0000259" key="4">
    <source>
        <dbReference type="PROSITE" id="PS50033"/>
    </source>
</evidence>
<dbReference type="CDD" id="cd10460">
    <property type="entry name" value="PUB_UBXD1"/>
    <property type="match status" value="1"/>
</dbReference>
<organism evidence="5 6">
    <name type="scientific">Bombus terrestris</name>
    <name type="common">Buff-tailed bumblebee</name>
    <name type="synonym">Apis terrestris</name>
    <dbReference type="NCBI Taxonomy" id="30195"/>
    <lineage>
        <taxon>Eukaryota</taxon>
        <taxon>Metazoa</taxon>
        <taxon>Ecdysozoa</taxon>
        <taxon>Arthropoda</taxon>
        <taxon>Hexapoda</taxon>
        <taxon>Insecta</taxon>
        <taxon>Pterygota</taxon>
        <taxon>Neoptera</taxon>
        <taxon>Endopterygota</taxon>
        <taxon>Hymenoptera</taxon>
        <taxon>Apocrita</taxon>
        <taxon>Aculeata</taxon>
        <taxon>Apoidea</taxon>
        <taxon>Anthophila</taxon>
        <taxon>Apidae</taxon>
        <taxon>Bombus</taxon>
        <taxon>Bombus</taxon>
    </lineage>
</organism>
<name>A0A9C6SLU6_BOMTE</name>
<protein>
    <submittedName>
        <fullName evidence="6">UBX domain-containing protein 6 isoform X1</fullName>
    </submittedName>
</protein>
<dbReference type="SMART" id="SM00580">
    <property type="entry name" value="PUG"/>
    <property type="match status" value="1"/>
</dbReference>
<dbReference type="SMART" id="SM00166">
    <property type="entry name" value="UBX"/>
    <property type="match status" value="1"/>
</dbReference>
<evidence type="ECO:0000313" key="6">
    <source>
        <dbReference type="RefSeq" id="XP_048264580.1"/>
    </source>
</evidence>
<dbReference type="GO" id="GO:0005737">
    <property type="term" value="C:cytoplasm"/>
    <property type="evidence" value="ECO:0007669"/>
    <property type="project" value="TreeGrafter"/>
</dbReference>
<feature type="compositionally biased region" description="Polar residues" evidence="2">
    <location>
        <begin position="52"/>
        <end position="76"/>
    </location>
</feature>
<dbReference type="PROSITE" id="PS50033">
    <property type="entry name" value="UBX"/>
    <property type="match status" value="1"/>
</dbReference>
<dbReference type="InterPro" id="IPR042774">
    <property type="entry name" value="UBXN6_PUB"/>
</dbReference>
<reference evidence="6" key="1">
    <citation type="submission" date="2025-08" db="UniProtKB">
        <authorList>
            <consortium name="RefSeq"/>
        </authorList>
    </citation>
    <scope>IDENTIFICATION</scope>
</reference>
<dbReference type="Proteomes" id="UP000835206">
    <property type="component" value="Chromosome 9"/>
</dbReference>
<evidence type="ECO:0000313" key="5">
    <source>
        <dbReference type="Proteomes" id="UP000835206"/>
    </source>
</evidence>
<dbReference type="PANTHER" id="PTHR23153">
    <property type="entry name" value="UBX-RELATED"/>
    <property type="match status" value="1"/>
</dbReference>
<dbReference type="RefSeq" id="XP_048264580.1">
    <property type="nucleotide sequence ID" value="XM_048408623.1"/>
</dbReference>
<dbReference type="InterPro" id="IPR018997">
    <property type="entry name" value="PUB_domain"/>
</dbReference>
<proteinExistence type="predicted"/>